<protein>
    <submittedName>
        <fullName evidence="2">Uncharacterized protein</fullName>
    </submittedName>
</protein>
<dbReference type="EMBL" id="JABZTM010000002">
    <property type="protein sequence ID" value="MBF1445833.1"/>
    <property type="molecule type" value="Genomic_DNA"/>
</dbReference>
<dbReference type="AlphaFoldDB" id="A0A9D6A6N6"/>
<evidence type="ECO:0000313" key="3">
    <source>
        <dbReference type="Proteomes" id="UP000787419"/>
    </source>
</evidence>
<name>A0A9D6A6N6_9BACT</name>
<reference evidence="2" key="1">
    <citation type="submission" date="2020-04" db="EMBL/GenBank/DDBJ databases">
        <title>Deep metagenomics examines the oral microbiome during advanced dental caries in children, revealing novel taxa and co-occurrences with host molecules.</title>
        <authorList>
            <person name="Baker J.L."/>
            <person name="Morton J.T."/>
            <person name="Dinis M."/>
            <person name="Alvarez R."/>
            <person name="Tran N.C."/>
            <person name="Knight R."/>
            <person name="Edlund A."/>
        </authorList>
    </citation>
    <scope>NUCLEOTIDE SEQUENCE</scope>
    <source>
        <strain evidence="2">JCVI_32_bin.50</strain>
    </source>
</reference>
<dbReference type="RefSeq" id="WP_278488665.1">
    <property type="nucleotide sequence ID" value="NZ_JABZTM010000002.1"/>
</dbReference>
<organism evidence="2 3">
    <name type="scientific">Prevotella nigrescens</name>
    <dbReference type="NCBI Taxonomy" id="28133"/>
    <lineage>
        <taxon>Bacteria</taxon>
        <taxon>Pseudomonadati</taxon>
        <taxon>Bacteroidota</taxon>
        <taxon>Bacteroidia</taxon>
        <taxon>Bacteroidales</taxon>
        <taxon>Prevotellaceae</taxon>
        <taxon>Prevotella</taxon>
    </lineage>
</organism>
<dbReference type="Proteomes" id="UP000787419">
    <property type="component" value="Unassembled WGS sequence"/>
</dbReference>
<feature type="transmembrane region" description="Helical" evidence="1">
    <location>
        <begin position="36"/>
        <end position="55"/>
    </location>
</feature>
<feature type="transmembrane region" description="Helical" evidence="1">
    <location>
        <begin position="92"/>
        <end position="113"/>
    </location>
</feature>
<gene>
    <name evidence="2" type="ORF">HXN55_00380</name>
</gene>
<comment type="caution">
    <text evidence="2">The sequence shown here is derived from an EMBL/GenBank/DDBJ whole genome shotgun (WGS) entry which is preliminary data.</text>
</comment>
<sequence length="119" mass="13744">MKKISSAFNICFTVFLFLFALEPILGSYAPYWYAMYALIAVGIVVLLTTVTNGFRKKIFPLKQFTKIDATSYILPFISVLGIFVSLEYDTSFLDFWIFMLILDVLPIAVTIFWKPKKHH</sequence>
<keyword evidence="1" id="KW-1133">Transmembrane helix</keyword>
<keyword evidence="1" id="KW-0472">Membrane</keyword>
<feature type="transmembrane region" description="Helical" evidence="1">
    <location>
        <begin position="67"/>
        <end position="86"/>
    </location>
</feature>
<accession>A0A9D6A6N6</accession>
<keyword evidence="1" id="KW-0812">Transmembrane</keyword>
<evidence type="ECO:0000313" key="2">
    <source>
        <dbReference type="EMBL" id="MBF1445833.1"/>
    </source>
</evidence>
<proteinExistence type="predicted"/>
<evidence type="ECO:0000256" key="1">
    <source>
        <dbReference type="SAM" id="Phobius"/>
    </source>
</evidence>